<proteinExistence type="predicted"/>
<protein>
    <recommendedName>
        <fullName evidence="3">Fungal N-terminal domain-containing protein</fullName>
    </recommendedName>
</protein>
<organism evidence="1 2">
    <name type="scientific">Glonium stellatum</name>
    <dbReference type="NCBI Taxonomy" id="574774"/>
    <lineage>
        <taxon>Eukaryota</taxon>
        <taxon>Fungi</taxon>
        <taxon>Dikarya</taxon>
        <taxon>Ascomycota</taxon>
        <taxon>Pezizomycotina</taxon>
        <taxon>Dothideomycetes</taxon>
        <taxon>Pleosporomycetidae</taxon>
        <taxon>Gloniales</taxon>
        <taxon>Gloniaceae</taxon>
        <taxon>Glonium</taxon>
    </lineage>
</organism>
<dbReference type="Proteomes" id="UP000250140">
    <property type="component" value="Unassembled WGS sequence"/>
</dbReference>
<evidence type="ECO:0000313" key="2">
    <source>
        <dbReference type="Proteomes" id="UP000250140"/>
    </source>
</evidence>
<dbReference type="OrthoDB" id="3787958at2759"/>
<sequence>MTDPLTALGGAASVVQLVDVALRFSREAYGFLCAVRDAPEDVKELRHTLHDTESYVRSLRDYINESSGSTSTTDEFGALSEPITRAIKGLCNDIFQLQTILPPNFSTNPASRITWTQRAKWVFDKKRVKEIKTTLDSRKD</sequence>
<dbReference type="EMBL" id="KV748445">
    <property type="protein sequence ID" value="OCL15463.1"/>
    <property type="molecule type" value="Genomic_DNA"/>
</dbReference>
<dbReference type="AlphaFoldDB" id="A0A8E2FGT5"/>
<name>A0A8E2FGT5_9PEZI</name>
<gene>
    <name evidence="1" type="ORF">AOQ84DRAFT_278910</name>
</gene>
<reference evidence="1 2" key="1">
    <citation type="journal article" date="2016" name="Nat. Commun.">
        <title>Ectomycorrhizal ecology is imprinted in the genome of the dominant symbiotic fungus Cenococcum geophilum.</title>
        <authorList>
            <consortium name="DOE Joint Genome Institute"/>
            <person name="Peter M."/>
            <person name="Kohler A."/>
            <person name="Ohm R.A."/>
            <person name="Kuo A."/>
            <person name="Krutzmann J."/>
            <person name="Morin E."/>
            <person name="Arend M."/>
            <person name="Barry K.W."/>
            <person name="Binder M."/>
            <person name="Choi C."/>
            <person name="Clum A."/>
            <person name="Copeland A."/>
            <person name="Grisel N."/>
            <person name="Haridas S."/>
            <person name="Kipfer T."/>
            <person name="LaButti K."/>
            <person name="Lindquist E."/>
            <person name="Lipzen A."/>
            <person name="Maire R."/>
            <person name="Meier B."/>
            <person name="Mihaltcheva S."/>
            <person name="Molinier V."/>
            <person name="Murat C."/>
            <person name="Poggeler S."/>
            <person name="Quandt C.A."/>
            <person name="Sperisen C."/>
            <person name="Tritt A."/>
            <person name="Tisserant E."/>
            <person name="Crous P.W."/>
            <person name="Henrissat B."/>
            <person name="Nehls U."/>
            <person name="Egli S."/>
            <person name="Spatafora J.W."/>
            <person name="Grigoriev I.V."/>
            <person name="Martin F.M."/>
        </authorList>
    </citation>
    <scope>NUCLEOTIDE SEQUENCE [LARGE SCALE GENOMIC DNA]</scope>
    <source>
        <strain evidence="1 2">CBS 207.34</strain>
    </source>
</reference>
<accession>A0A8E2FGT5</accession>
<evidence type="ECO:0000313" key="1">
    <source>
        <dbReference type="EMBL" id="OCL15463.1"/>
    </source>
</evidence>
<evidence type="ECO:0008006" key="3">
    <source>
        <dbReference type="Google" id="ProtNLM"/>
    </source>
</evidence>
<keyword evidence="2" id="KW-1185">Reference proteome</keyword>